<dbReference type="AlphaFoldDB" id="X0Y8P6"/>
<accession>X0Y8P6</accession>
<dbReference type="InterPro" id="IPR029063">
    <property type="entry name" value="SAM-dependent_MTases_sf"/>
</dbReference>
<evidence type="ECO:0000256" key="3">
    <source>
        <dbReference type="SAM" id="MobiDB-lite"/>
    </source>
</evidence>
<dbReference type="Pfam" id="PF00145">
    <property type="entry name" value="DNA_methylase"/>
    <property type="match status" value="1"/>
</dbReference>
<protein>
    <recommendedName>
        <fullName evidence="5">DNA (cytosine-5-)-methyltransferase</fullName>
    </recommendedName>
</protein>
<reference evidence="4" key="1">
    <citation type="journal article" date="2014" name="Front. Microbiol.">
        <title>High frequency of phylogenetically diverse reductive dehalogenase-homologous genes in deep subseafloor sedimentary metagenomes.</title>
        <authorList>
            <person name="Kawai M."/>
            <person name="Futagami T."/>
            <person name="Toyoda A."/>
            <person name="Takaki Y."/>
            <person name="Nishi S."/>
            <person name="Hori S."/>
            <person name="Arai W."/>
            <person name="Tsubouchi T."/>
            <person name="Morono Y."/>
            <person name="Uchiyama I."/>
            <person name="Ito T."/>
            <person name="Fujiyama A."/>
            <person name="Inagaki F."/>
            <person name="Takami H."/>
        </authorList>
    </citation>
    <scope>NUCLEOTIDE SEQUENCE</scope>
    <source>
        <strain evidence="4">Expedition CK06-06</strain>
    </source>
</reference>
<feature type="non-terminal residue" evidence="4">
    <location>
        <position position="1"/>
    </location>
</feature>
<sequence>TGSLGVAHTPLHDPNNTLDASYGKGPGMRSGVERQIIAESDPKAYGIPGNWIGRKPENGGNSTAPMVNVSPCLTKTDRHGVAHDDQIEIEEVLASEAATMVVRKLTPMECERLQGFPDNYTRIPWRNKEAENCPDGHRYKAMGNSMAVPVMHWIGARIKIMDSLD</sequence>
<gene>
    <name evidence="4" type="ORF">S01H1_79411</name>
</gene>
<dbReference type="InterPro" id="IPR001525">
    <property type="entry name" value="C5_MeTfrase"/>
</dbReference>
<keyword evidence="1" id="KW-0489">Methyltransferase</keyword>
<comment type="caution">
    <text evidence="4">The sequence shown here is derived from an EMBL/GenBank/DDBJ whole genome shotgun (WGS) entry which is preliminary data.</text>
</comment>
<name>X0Y8P6_9ZZZZ</name>
<organism evidence="4">
    <name type="scientific">marine sediment metagenome</name>
    <dbReference type="NCBI Taxonomy" id="412755"/>
    <lineage>
        <taxon>unclassified sequences</taxon>
        <taxon>metagenomes</taxon>
        <taxon>ecological metagenomes</taxon>
    </lineage>
</organism>
<evidence type="ECO:0000256" key="1">
    <source>
        <dbReference type="ARBA" id="ARBA00022603"/>
    </source>
</evidence>
<evidence type="ECO:0000313" key="4">
    <source>
        <dbReference type="EMBL" id="GAG52165.1"/>
    </source>
</evidence>
<dbReference type="SUPFAM" id="SSF53335">
    <property type="entry name" value="S-adenosyl-L-methionine-dependent methyltransferases"/>
    <property type="match status" value="1"/>
</dbReference>
<keyword evidence="2" id="KW-0808">Transferase</keyword>
<dbReference type="GO" id="GO:0008168">
    <property type="term" value="F:methyltransferase activity"/>
    <property type="evidence" value="ECO:0007669"/>
    <property type="project" value="UniProtKB-KW"/>
</dbReference>
<feature type="region of interest" description="Disordered" evidence="3">
    <location>
        <begin position="1"/>
        <end position="27"/>
    </location>
</feature>
<dbReference type="Gene3D" id="3.90.120.10">
    <property type="entry name" value="DNA Methylase, subunit A, domain 2"/>
    <property type="match status" value="1"/>
</dbReference>
<evidence type="ECO:0000256" key="2">
    <source>
        <dbReference type="ARBA" id="ARBA00022679"/>
    </source>
</evidence>
<proteinExistence type="predicted"/>
<evidence type="ECO:0008006" key="5">
    <source>
        <dbReference type="Google" id="ProtNLM"/>
    </source>
</evidence>
<dbReference type="EMBL" id="BARS01053530">
    <property type="protein sequence ID" value="GAG52165.1"/>
    <property type="molecule type" value="Genomic_DNA"/>
</dbReference>
<dbReference type="GO" id="GO:0032259">
    <property type="term" value="P:methylation"/>
    <property type="evidence" value="ECO:0007669"/>
    <property type="project" value="UniProtKB-KW"/>
</dbReference>